<dbReference type="NCBIfam" id="TIGR00738">
    <property type="entry name" value="rrf2_super"/>
    <property type="match status" value="1"/>
</dbReference>
<dbReference type="PANTHER" id="PTHR33221:SF4">
    <property type="entry name" value="HTH-TYPE TRANSCRIPTIONAL REPRESSOR NSRR"/>
    <property type="match status" value="1"/>
</dbReference>
<keyword evidence="1" id="KW-0238">DNA-binding</keyword>
<dbReference type="SUPFAM" id="SSF46785">
    <property type="entry name" value="Winged helix' DNA-binding domain"/>
    <property type="match status" value="1"/>
</dbReference>
<protein>
    <submittedName>
        <fullName evidence="2">Rrf2 family transcriptional regulator</fullName>
    </submittedName>
</protein>
<dbReference type="InterPro" id="IPR030489">
    <property type="entry name" value="TR_Rrf2-type_CS"/>
</dbReference>
<dbReference type="EMBL" id="JAWLIP010000009">
    <property type="protein sequence ID" value="MDV6228260.1"/>
    <property type="molecule type" value="Genomic_DNA"/>
</dbReference>
<dbReference type="PROSITE" id="PS01332">
    <property type="entry name" value="HTH_RRF2_1"/>
    <property type="match status" value="1"/>
</dbReference>
<organism evidence="2 3">
    <name type="scientific">Nitratireductor aquimarinus</name>
    <dbReference type="NCBI Taxonomy" id="889300"/>
    <lineage>
        <taxon>Bacteria</taxon>
        <taxon>Pseudomonadati</taxon>
        <taxon>Pseudomonadota</taxon>
        <taxon>Alphaproteobacteria</taxon>
        <taxon>Hyphomicrobiales</taxon>
        <taxon>Phyllobacteriaceae</taxon>
        <taxon>Nitratireductor</taxon>
    </lineage>
</organism>
<accession>A0ABU4APT8</accession>
<dbReference type="PANTHER" id="PTHR33221">
    <property type="entry name" value="WINGED HELIX-TURN-HELIX TRANSCRIPTIONAL REGULATOR, RRF2 FAMILY"/>
    <property type="match status" value="1"/>
</dbReference>
<evidence type="ECO:0000313" key="2">
    <source>
        <dbReference type="EMBL" id="MDV6228260.1"/>
    </source>
</evidence>
<reference evidence="2 3" key="1">
    <citation type="submission" date="2023-10" db="EMBL/GenBank/DDBJ databases">
        <authorList>
            <person name="Venkata Ramana C."/>
            <person name="Sasikala C."/>
            <person name="Dhurka M."/>
        </authorList>
    </citation>
    <scope>NUCLEOTIDE SEQUENCE [LARGE SCALE GENOMIC DNA]</scope>
    <source>
        <strain evidence="2 3">KCTC 32151</strain>
    </source>
</reference>
<sequence>MRMTQQTDYALRMLIYLALRGNAGCTVSEVANAYDLSRNHLLKVARRLSQMGVVTTERGRSGGIALARTPEEITLGAVVREMEESFALVACMGDGETRCALNPACRLKGVVAEALDAYLAVFDRYSLADLVAERSALAGLLGLVSQPHPAPALN</sequence>
<dbReference type="Pfam" id="PF02082">
    <property type="entry name" value="Rrf2"/>
    <property type="match status" value="1"/>
</dbReference>
<proteinExistence type="predicted"/>
<keyword evidence="3" id="KW-1185">Reference proteome</keyword>
<dbReference type="InterPro" id="IPR036390">
    <property type="entry name" value="WH_DNA-bd_sf"/>
</dbReference>
<dbReference type="InterPro" id="IPR000944">
    <property type="entry name" value="Tscrpt_reg_Rrf2"/>
</dbReference>
<dbReference type="InterPro" id="IPR036388">
    <property type="entry name" value="WH-like_DNA-bd_sf"/>
</dbReference>
<evidence type="ECO:0000313" key="3">
    <source>
        <dbReference type="Proteomes" id="UP001185659"/>
    </source>
</evidence>
<gene>
    <name evidence="2" type="ORF">R2G56_18350</name>
</gene>
<dbReference type="Gene3D" id="1.10.10.10">
    <property type="entry name" value="Winged helix-like DNA-binding domain superfamily/Winged helix DNA-binding domain"/>
    <property type="match status" value="1"/>
</dbReference>
<name>A0ABU4APT8_9HYPH</name>
<dbReference type="RefSeq" id="WP_317562210.1">
    <property type="nucleotide sequence ID" value="NZ_JAWLIP010000009.1"/>
</dbReference>
<comment type="caution">
    <text evidence="2">The sequence shown here is derived from an EMBL/GenBank/DDBJ whole genome shotgun (WGS) entry which is preliminary data.</text>
</comment>
<dbReference type="Proteomes" id="UP001185659">
    <property type="component" value="Unassembled WGS sequence"/>
</dbReference>
<evidence type="ECO:0000256" key="1">
    <source>
        <dbReference type="ARBA" id="ARBA00023125"/>
    </source>
</evidence>
<dbReference type="PROSITE" id="PS51197">
    <property type="entry name" value="HTH_RRF2_2"/>
    <property type="match status" value="1"/>
</dbReference>